<evidence type="ECO:0000313" key="1">
    <source>
        <dbReference type="EMBL" id="KAD5508775.1"/>
    </source>
</evidence>
<evidence type="ECO:0000313" key="2">
    <source>
        <dbReference type="Proteomes" id="UP000326396"/>
    </source>
</evidence>
<reference evidence="1 2" key="1">
    <citation type="submission" date="2019-05" db="EMBL/GenBank/DDBJ databases">
        <title>Mikania micrantha, genome provides insights into the molecular mechanism of rapid growth.</title>
        <authorList>
            <person name="Liu B."/>
        </authorList>
    </citation>
    <scope>NUCLEOTIDE SEQUENCE [LARGE SCALE GENOMIC DNA]</scope>
    <source>
        <strain evidence="1">NLD-2019</strain>
        <tissue evidence="1">Leaf</tissue>
    </source>
</reference>
<proteinExistence type="predicted"/>
<gene>
    <name evidence="1" type="ORF">E3N88_16478</name>
</gene>
<dbReference type="AlphaFoldDB" id="A0A5N6NZR6"/>
<protein>
    <submittedName>
        <fullName evidence="1">Uncharacterized protein</fullName>
    </submittedName>
</protein>
<name>A0A5N6NZR6_9ASTR</name>
<organism evidence="1 2">
    <name type="scientific">Mikania micrantha</name>
    <name type="common">bitter vine</name>
    <dbReference type="NCBI Taxonomy" id="192012"/>
    <lineage>
        <taxon>Eukaryota</taxon>
        <taxon>Viridiplantae</taxon>
        <taxon>Streptophyta</taxon>
        <taxon>Embryophyta</taxon>
        <taxon>Tracheophyta</taxon>
        <taxon>Spermatophyta</taxon>
        <taxon>Magnoliopsida</taxon>
        <taxon>eudicotyledons</taxon>
        <taxon>Gunneridae</taxon>
        <taxon>Pentapetalae</taxon>
        <taxon>asterids</taxon>
        <taxon>campanulids</taxon>
        <taxon>Asterales</taxon>
        <taxon>Asteraceae</taxon>
        <taxon>Asteroideae</taxon>
        <taxon>Heliantheae alliance</taxon>
        <taxon>Eupatorieae</taxon>
        <taxon>Mikania</taxon>
    </lineage>
</organism>
<comment type="caution">
    <text evidence="1">The sequence shown here is derived from an EMBL/GenBank/DDBJ whole genome shotgun (WGS) entry which is preliminary data.</text>
</comment>
<dbReference type="Proteomes" id="UP000326396">
    <property type="component" value="Linkage Group LG16"/>
</dbReference>
<sequence>MLVCTKYLIAEATSGYKGHGVLGETISFKVVRNGVHKVHSKGNQGEYNVMKPQAVTRIMVFLEKQQHSK</sequence>
<accession>A0A5N6NZR6</accession>
<keyword evidence="2" id="KW-1185">Reference proteome</keyword>
<dbReference type="EMBL" id="SZYD01000008">
    <property type="protein sequence ID" value="KAD5508775.1"/>
    <property type="molecule type" value="Genomic_DNA"/>
</dbReference>